<dbReference type="EMBL" id="VBPA01000245">
    <property type="protein sequence ID" value="TMQ70003.1"/>
    <property type="molecule type" value="Genomic_DNA"/>
</dbReference>
<evidence type="ECO:0000313" key="1">
    <source>
        <dbReference type="EMBL" id="TMQ70003.1"/>
    </source>
</evidence>
<reference evidence="1 2" key="1">
    <citation type="journal article" date="2019" name="Nat. Microbiol.">
        <title>Mediterranean grassland soil C-N compound turnover is dependent on rainfall and depth, and is mediated by genomically divergent microorganisms.</title>
        <authorList>
            <person name="Diamond S."/>
            <person name="Andeer P.F."/>
            <person name="Li Z."/>
            <person name="Crits-Christoph A."/>
            <person name="Burstein D."/>
            <person name="Anantharaman K."/>
            <person name="Lane K.R."/>
            <person name="Thomas B.C."/>
            <person name="Pan C."/>
            <person name="Northen T.R."/>
            <person name="Banfield J.F."/>
        </authorList>
    </citation>
    <scope>NUCLEOTIDE SEQUENCE [LARGE SCALE GENOMIC DNA]</scope>
    <source>
        <strain evidence="1">WS_10</strain>
    </source>
</reference>
<name>A0A538U2B8_UNCEI</name>
<dbReference type="Proteomes" id="UP000319836">
    <property type="component" value="Unassembled WGS sequence"/>
</dbReference>
<organism evidence="1 2">
    <name type="scientific">Eiseniibacteriota bacterium</name>
    <dbReference type="NCBI Taxonomy" id="2212470"/>
    <lineage>
        <taxon>Bacteria</taxon>
        <taxon>Candidatus Eiseniibacteriota</taxon>
    </lineage>
</organism>
<proteinExistence type="predicted"/>
<accession>A0A538U2B8</accession>
<feature type="non-terminal residue" evidence="1">
    <location>
        <position position="78"/>
    </location>
</feature>
<gene>
    <name evidence="1" type="ORF">E6K80_09885</name>
</gene>
<sequence>MRRLIVALLATLVVLGAIGWYYSDQILGPDEPKGKSGQAVLGHTDSTITLVATPKARRPGSWAIEWPGGYGEIGPLIR</sequence>
<evidence type="ECO:0000313" key="2">
    <source>
        <dbReference type="Proteomes" id="UP000319836"/>
    </source>
</evidence>
<comment type="caution">
    <text evidence="1">The sequence shown here is derived from an EMBL/GenBank/DDBJ whole genome shotgun (WGS) entry which is preliminary data.</text>
</comment>
<dbReference type="AlphaFoldDB" id="A0A538U2B8"/>
<protein>
    <submittedName>
        <fullName evidence="1">Uncharacterized protein</fullName>
    </submittedName>
</protein>